<gene>
    <name evidence="1" type="ORF">ACOC_LOCUS10396</name>
</gene>
<accession>A0A0R3PW95</accession>
<evidence type="ECO:0000313" key="3">
    <source>
        <dbReference type="WBParaSite" id="ACOC_0001039501-mRNA-1"/>
    </source>
</evidence>
<dbReference type="Proteomes" id="UP000267027">
    <property type="component" value="Unassembled WGS sequence"/>
</dbReference>
<evidence type="ECO:0000313" key="1">
    <source>
        <dbReference type="EMBL" id="VDM61981.1"/>
    </source>
</evidence>
<reference evidence="3" key="1">
    <citation type="submission" date="2017-02" db="UniProtKB">
        <authorList>
            <consortium name="WormBaseParasite"/>
        </authorList>
    </citation>
    <scope>IDENTIFICATION</scope>
</reference>
<protein>
    <submittedName>
        <fullName evidence="1 3">Uncharacterized protein</fullName>
    </submittedName>
</protein>
<dbReference type="WBParaSite" id="ACOC_0001039501-mRNA-1">
    <property type="protein sequence ID" value="ACOC_0001039501-mRNA-1"/>
    <property type="gene ID" value="ACOC_0001039501"/>
</dbReference>
<dbReference type="OrthoDB" id="10397801at2759"/>
<reference evidence="1 2" key="2">
    <citation type="submission" date="2018-11" db="EMBL/GenBank/DDBJ databases">
        <authorList>
            <consortium name="Pathogen Informatics"/>
        </authorList>
    </citation>
    <scope>NUCLEOTIDE SEQUENCE [LARGE SCALE GENOMIC DNA]</scope>
    <source>
        <strain evidence="1 2">Costa Rica</strain>
    </source>
</reference>
<organism evidence="3">
    <name type="scientific">Angiostrongylus costaricensis</name>
    <name type="common">Nematode worm</name>
    <dbReference type="NCBI Taxonomy" id="334426"/>
    <lineage>
        <taxon>Eukaryota</taxon>
        <taxon>Metazoa</taxon>
        <taxon>Ecdysozoa</taxon>
        <taxon>Nematoda</taxon>
        <taxon>Chromadorea</taxon>
        <taxon>Rhabditida</taxon>
        <taxon>Rhabditina</taxon>
        <taxon>Rhabditomorpha</taxon>
        <taxon>Strongyloidea</taxon>
        <taxon>Metastrongylidae</taxon>
        <taxon>Angiostrongylus</taxon>
    </lineage>
</organism>
<dbReference type="EMBL" id="UYYA01004463">
    <property type="protein sequence ID" value="VDM61981.1"/>
    <property type="molecule type" value="Genomic_DNA"/>
</dbReference>
<keyword evidence="2" id="KW-1185">Reference proteome</keyword>
<name>A0A0R3PW95_ANGCS</name>
<dbReference type="AlphaFoldDB" id="A0A0R3PW95"/>
<proteinExistence type="predicted"/>
<sequence length="106" mass="11497">MALVRYRRPWSAVGGRPLPCQTPSRSPRDPSLCELPGRKYGQLIWTLSTSRLAGTCEFADHFGVTPCNSPAGGQPPSVPARLHRAQQNTTYAIAVVRVISAHNATD</sequence>
<evidence type="ECO:0000313" key="2">
    <source>
        <dbReference type="Proteomes" id="UP000267027"/>
    </source>
</evidence>